<dbReference type="CDD" id="cd11301">
    <property type="entry name" value="Fut1_Fut2_like"/>
    <property type="match status" value="1"/>
</dbReference>
<dbReference type="PANTHER" id="PTHR11927">
    <property type="entry name" value="GALACTOSIDE 2-L-FUCOSYLTRANSFERASE"/>
    <property type="match status" value="1"/>
</dbReference>
<reference evidence="4 6" key="2">
    <citation type="journal article" date="2013" name="Nature">
        <title>Insights into bilaterian evolution from three spiralian genomes.</title>
        <authorList>
            <person name="Simakov O."/>
            <person name="Marletaz F."/>
            <person name="Cho S.J."/>
            <person name="Edsinger-Gonzales E."/>
            <person name="Havlak P."/>
            <person name="Hellsten U."/>
            <person name="Kuo D.H."/>
            <person name="Larsson T."/>
            <person name="Lv J."/>
            <person name="Arendt D."/>
            <person name="Savage R."/>
            <person name="Osoegawa K."/>
            <person name="de Jong P."/>
            <person name="Grimwood J."/>
            <person name="Chapman J.A."/>
            <person name="Shapiro H."/>
            <person name="Aerts A."/>
            <person name="Otillar R.P."/>
            <person name="Terry A.Y."/>
            <person name="Boore J.L."/>
            <person name="Grigoriev I.V."/>
            <person name="Lindberg D.R."/>
            <person name="Seaver E.C."/>
            <person name="Weisblat D.A."/>
            <person name="Putnam N.H."/>
            <person name="Rokhsar D.S."/>
        </authorList>
    </citation>
    <scope>NUCLEOTIDE SEQUENCE</scope>
</reference>
<dbReference type="EC" id="2.4.1.-" evidence="3"/>
<dbReference type="GO" id="GO:0032580">
    <property type="term" value="C:Golgi cisterna membrane"/>
    <property type="evidence" value="ECO:0007669"/>
    <property type="project" value="UniProtKB-SubCell"/>
</dbReference>
<evidence type="ECO:0000256" key="2">
    <source>
        <dbReference type="ARBA" id="ARBA00022679"/>
    </source>
</evidence>
<evidence type="ECO:0000313" key="6">
    <source>
        <dbReference type="Proteomes" id="UP000015101"/>
    </source>
</evidence>
<dbReference type="UniPathway" id="UPA00378"/>
<protein>
    <recommendedName>
        <fullName evidence="3">L-Fucosyltransferase</fullName>
        <ecNumber evidence="3">2.4.1.-</ecNumber>
    </recommendedName>
</protein>
<comment type="similarity">
    <text evidence="3">Belongs to the glycosyltransferase 11 family.</text>
</comment>
<keyword evidence="1 3" id="KW-0328">Glycosyltransferase</keyword>
<dbReference type="GO" id="GO:0008107">
    <property type="term" value="F:galactoside 2-alpha-L-fucosyltransferase activity"/>
    <property type="evidence" value="ECO:0000318"/>
    <property type="project" value="GO_Central"/>
</dbReference>
<dbReference type="EnsemblMetazoa" id="HelroT75957">
    <property type="protein sequence ID" value="HelroP75957"/>
    <property type="gene ID" value="HelroG75957"/>
</dbReference>
<evidence type="ECO:0000313" key="5">
    <source>
        <dbReference type="EnsemblMetazoa" id="HelroP75957"/>
    </source>
</evidence>
<dbReference type="Pfam" id="PF01531">
    <property type="entry name" value="Glyco_transf_11"/>
    <property type="match status" value="1"/>
</dbReference>
<dbReference type="HOGENOM" id="CLU_043399_2_1_1"/>
<evidence type="ECO:0000256" key="3">
    <source>
        <dbReference type="RuleBase" id="RU363129"/>
    </source>
</evidence>
<keyword evidence="6" id="KW-1185">Reference proteome</keyword>
<keyword evidence="3" id="KW-0735">Signal-anchor</keyword>
<proteinExistence type="inferred from homology"/>
<organism evidence="5 6">
    <name type="scientific">Helobdella robusta</name>
    <name type="common">Californian leech</name>
    <dbReference type="NCBI Taxonomy" id="6412"/>
    <lineage>
        <taxon>Eukaryota</taxon>
        <taxon>Metazoa</taxon>
        <taxon>Spiralia</taxon>
        <taxon>Lophotrochozoa</taxon>
        <taxon>Annelida</taxon>
        <taxon>Clitellata</taxon>
        <taxon>Hirudinea</taxon>
        <taxon>Rhynchobdellida</taxon>
        <taxon>Glossiphoniidae</taxon>
        <taxon>Helobdella</taxon>
    </lineage>
</organism>
<evidence type="ECO:0000256" key="1">
    <source>
        <dbReference type="ARBA" id="ARBA00022676"/>
    </source>
</evidence>
<dbReference type="KEGG" id="hro:HELRODRAFT_75957"/>
<keyword evidence="3" id="KW-0325">Glycoprotein</keyword>
<dbReference type="EMBL" id="KB096183">
    <property type="protein sequence ID" value="ESO07645.1"/>
    <property type="molecule type" value="Genomic_DNA"/>
</dbReference>
<comment type="pathway">
    <text evidence="3">Protein modification; protein glycosylation.</text>
</comment>
<keyword evidence="2 3" id="KW-0808">Transferase</keyword>
<dbReference type="RefSeq" id="XP_009014256.1">
    <property type="nucleotide sequence ID" value="XM_009016008.1"/>
</dbReference>
<dbReference type="AlphaFoldDB" id="T1G2D2"/>
<sequence>MKFPKCSASYLKDGLSALTFHEANYAKYDPLVNNLPANHHIILDRFFQSWKYFNVENEFIRNTVFKFHKDIDFAAEQRLKQGLKYLEKEKCKHPCFDVKIAVHIRRKNLDQKHLRDLGYTTPPIEYYKNAMEFFLKKYKYLKSVFVVSSDDLKWAKFNLVSITDRLIFIQSNHPAIDMAILSKCNHTIISVGTFGWWSAWLANGTTVYYKDWPVVGSSLYESTNHADYFPSSWIPM</sequence>
<dbReference type="EMBL" id="AMQM01003486">
    <property type="status" value="NOT_ANNOTATED_CDS"/>
    <property type="molecule type" value="Genomic_DNA"/>
</dbReference>
<keyword evidence="3" id="KW-0812">Transmembrane</keyword>
<dbReference type="OrthoDB" id="3226at2759"/>
<dbReference type="InParanoid" id="T1G2D2"/>
<name>T1G2D2_HELRO</name>
<keyword evidence="3" id="KW-0333">Golgi apparatus</keyword>
<dbReference type="CTD" id="20215230"/>
<evidence type="ECO:0000313" key="4">
    <source>
        <dbReference type="EMBL" id="ESO07645.1"/>
    </source>
</evidence>
<gene>
    <name evidence="5" type="primary">20215230</name>
    <name evidence="4" type="ORF">HELRODRAFT_75957</name>
</gene>
<dbReference type="PANTHER" id="PTHR11927:SF9">
    <property type="entry name" value="L-FUCOSYLTRANSFERASE"/>
    <property type="match status" value="1"/>
</dbReference>
<dbReference type="GO" id="GO:0005975">
    <property type="term" value="P:carbohydrate metabolic process"/>
    <property type="evidence" value="ECO:0007669"/>
    <property type="project" value="InterPro"/>
</dbReference>
<dbReference type="InterPro" id="IPR002516">
    <property type="entry name" value="Glyco_trans_11"/>
</dbReference>
<dbReference type="OMA" id="CVANTRW"/>
<dbReference type="GeneID" id="20215230"/>
<reference evidence="5" key="3">
    <citation type="submission" date="2015-06" db="UniProtKB">
        <authorList>
            <consortium name="EnsemblMetazoa"/>
        </authorList>
    </citation>
    <scope>IDENTIFICATION</scope>
</reference>
<dbReference type="Proteomes" id="UP000015101">
    <property type="component" value="Unassembled WGS sequence"/>
</dbReference>
<comment type="subcellular location">
    <subcellularLocation>
        <location evidence="3">Golgi apparatus</location>
        <location evidence="3">Golgi stack membrane</location>
        <topology evidence="3">Single-pass type II membrane protein</topology>
    </subcellularLocation>
</comment>
<dbReference type="STRING" id="6412.T1G2D2"/>
<accession>T1G2D2</accession>
<reference evidence="6" key="1">
    <citation type="submission" date="2012-12" db="EMBL/GenBank/DDBJ databases">
        <authorList>
            <person name="Hellsten U."/>
            <person name="Grimwood J."/>
            <person name="Chapman J.A."/>
            <person name="Shapiro H."/>
            <person name="Aerts A."/>
            <person name="Otillar R.P."/>
            <person name="Terry A.Y."/>
            <person name="Boore J.L."/>
            <person name="Simakov O."/>
            <person name="Marletaz F."/>
            <person name="Cho S.-J."/>
            <person name="Edsinger-Gonzales E."/>
            <person name="Havlak P."/>
            <person name="Kuo D.-H."/>
            <person name="Larsson T."/>
            <person name="Lv J."/>
            <person name="Arendt D."/>
            <person name="Savage R."/>
            <person name="Osoegawa K."/>
            <person name="de Jong P."/>
            <person name="Lindberg D.R."/>
            <person name="Seaver E.C."/>
            <person name="Weisblat D.A."/>
            <person name="Putnam N.H."/>
            <person name="Grigoriev I.V."/>
            <person name="Rokhsar D.S."/>
        </authorList>
    </citation>
    <scope>NUCLEOTIDE SEQUENCE</scope>
</reference>